<accession>F2NVB4</accession>
<evidence type="ECO:0000313" key="3">
    <source>
        <dbReference type="Proteomes" id="UP000006852"/>
    </source>
</evidence>
<feature type="chain" id="PRO_5003287460" description="Lipoprotein" evidence="1">
    <location>
        <begin position="22"/>
        <end position="150"/>
    </location>
</feature>
<name>F2NVB4_TRES6</name>
<organism evidence="2 3">
    <name type="scientific">Treponema succinifaciens (strain ATCC 33096 / DSM 2489 / 6091)</name>
    <dbReference type="NCBI Taxonomy" id="869209"/>
    <lineage>
        <taxon>Bacteria</taxon>
        <taxon>Pseudomonadati</taxon>
        <taxon>Spirochaetota</taxon>
        <taxon>Spirochaetia</taxon>
        <taxon>Spirochaetales</taxon>
        <taxon>Treponemataceae</taxon>
        <taxon>Treponema</taxon>
    </lineage>
</organism>
<dbReference type="RefSeq" id="WP_013700928.1">
    <property type="nucleotide sequence ID" value="NC_015385.1"/>
</dbReference>
<sequence>MKRKLIFCIFIIFLTSIKCFAQNTDFKYYSDYDKGFSGCSAAVYYGNLSELEAIGQEQEFLDYLDEEIGDKLNSISKLTKNNDWLFRQALREWDYKKGEVYAVFCANSKFSREGIFLIVVIAEKENILWKAYSIDENTNFDDLFPNTEEE</sequence>
<keyword evidence="1" id="KW-0732">Signal</keyword>
<reference evidence="3" key="2">
    <citation type="submission" date="2011-04" db="EMBL/GenBank/DDBJ databases">
        <title>The complete genome of chromosome of Treponema succinifaciens DSM 2489.</title>
        <authorList>
            <person name="Lucas S."/>
            <person name="Copeland A."/>
            <person name="Lapidus A."/>
            <person name="Bruce D."/>
            <person name="Goodwin L."/>
            <person name="Pitluck S."/>
            <person name="Peters L."/>
            <person name="Kyrpides N."/>
            <person name="Mavromatis K."/>
            <person name="Ivanova N."/>
            <person name="Ovchinnikova G."/>
            <person name="Teshima H."/>
            <person name="Detter J.C."/>
            <person name="Tapia R."/>
            <person name="Han C."/>
            <person name="Land M."/>
            <person name="Hauser L."/>
            <person name="Markowitz V."/>
            <person name="Cheng J.-F."/>
            <person name="Hugenholtz P."/>
            <person name="Woyke T."/>
            <person name="Wu D."/>
            <person name="Gronow S."/>
            <person name="Wellnitz S."/>
            <person name="Brambilla E."/>
            <person name="Klenk H.-P."/>
            <person name="Eisen J.A."/>
        </authorList>
    </citation>
    <scope>NUCLEOTIDE SEQUENCE [LARGE SCALE GENOMIC DNA]</scope>
    <source>
        <strain evidence="3">ATCC 33096 / DSM 2489 / 6091</strain>
    </source>
</reference>
<dbReference type="KEGG" id="tsu:Tresu_0683"/>
<dbReference type="OrthoDB" id="361644at2"/>
<dbReference type="EMBL" id="CP002631">
    <property type="protein sequence ID" value="AEB13624.1"/>
    <property type="molecule type" value="Genomic_DNA"/>
</dbReference>
<dbReference type="STRING" id="869209.Tresu_0683"/>
<dbReference type="Proteomes" id="UP000006852">
    <property type="component" value="Chromosome"/>
</dbReference>
<evidence type="ECO:0000256" key="1">
    <source>
        <dbReference type="SAM" id="SignalP"/>
    </source>
</evidence>
<protein>
    <recommendedName>
        <fullName evidence="4">Lipoprotein</fullName>
    </recommendedName>
</protein>
<feature type="signal peptide" evidence="1">
    <location>
        <begin position="1"/>
        <end position="21"/>
    </location>
</feature>
<dbReference type="eggNOG" id="ENOG5031855">
    <property type="taxonomic scope" value="Bacteria"/>
</dbReference>
<reference evidence="2 3" key="1">
    <citation type="journal article" date="2011" name="Stand. Genomic Sci.">
        <title>Complete genome sequence of Treponema succinifaciens type strain (6091).</title>
        <authorList>
            <person name="Han C."/>
            <person name="Gronow S."/>
            <person name="Teshima H."/>
            <person name="Lapidus A."/>
            <person name="Nolan M."/>
            <person name="Lucas S."/>
            <person name="Hammon N."/>
            <person name="Deshpande S."/>
            <person name="Cheng J.F."/>
            <person name="Zeytun A."/>
            <person name="Tapia R."/>
            <person name="Goodwin L."/>
            <person name="Pitluck S."/>
            <person name="Liolios K."/>
            <person name="Pagani I."/>
            <person name="Ivanova N."/>
            <person name="Mavromatis K."/>
            <person name="Mikhailova N."/>
            <person name="Huntemann M."/>
            <person name="Pati A."/>
            <person name="Chen A."/>
            <person name="Palaniappan K."/>
            <person name="Land M."/>
            <person name="Hauser L."/>
            <person name="Brambilla E.M."/>
            <person name="Rohde M."/>
            <person name="Goker M."/>
            <person name="Woyke T."/>
            <person name="Bristow J."/>
            <person name="Eisen J.A."/>
            <person name="Markowitz V."/>
            <person name="Hugenholtz P."/>
            <person name="Kyrpides N.C."/>
            <person name="Klenk H.P."/>
            <person name="Detter J.C."/>
        </authorList>
    </citation>
    <scope>NUCLEOTIDE SEQUENCE [LARGE SCALE GENOMIC DNA]</scope>
    <source>
        <strain evidence="3">ATCC 33096 / DSM 2489 / 6091</strain>
    </source>
</reference>
<gene>
    <name evidence="2" type="ordered locus">Tresu_0683</name>
</gene>
<keyword evidence="3" id="KW-1185">Reference proteome</keyword>
<evidence type="ECO:0008006" key="4">
    <source>
        <dbReference type="Google" id="ProtNLM"/>
    </source>
</evidence>
<dbReference type="AlphaFoldDB" id="F2NVB4"/>
<proteinExistence type="predicted"/>
<dbReference type="GeneID" id="302997878"/>
<dbReference type="HOGENOM" id="CLU_146106_0_0_12"/>
<evidence type="ECO:0000313" key="2">
    <source>
        <dbReference type="EMBL" id="AEB13624.1"/>
    </source>
</evidence>